<reference evidence="1 2" key="1">
    <citation type="journal article" date="2019" name="Commun. Biol.">
        <title>The bagworm genome reveals a unique fibroin gene that provides high tensile strength.</title>
        <authorList>
            <person name="Kono N."/>
            <person name="Nakamura H."/>
            <person name="Ohtoshi R."/>
            <person name="Tomita M."/>
            <person name="Numata K."/>
            <person name="Arakawa K."/>
        </authorList>
    </citation>
    <scope>NUCLEOTIDE SEQUENCE [LARGE SCALE GENOMIC DNA]</scope>
</reference>
<accession>A0A4C1UKP4</accession>
<comment type="caution">
    <text evidence="1">The sequence shown here is derived from an EMBL/GenBank/DDBJ whole genome shotgun (WGS) entry which is preliminary data.</text>
</comment>
<protein>
    <submittedName>
        <fullName evidence="1">Uncharacterized protein</fullName>
    </submittedName>
</protein>
<keyword evidence="2" id="KW-1185">Reference proteome</keyword>
<sequence length="70" mass="7947">MARFFSPPKKNCNNFSLAAFNDVVTMTETTDPHSPVRFVRDTELLETSPGKDALTMPVPHWNILILLLLF</sequence>
<name>A0A4C1UKP4_EUMVA</name>
<organism evidence="1 2">
    <name type="scientific">Eumeta variegata</name>
    <name type="common">Bagworm moth</name>
    <name type="synonym">Eumeta japonica</name>
    <dbReference type="NCBI Taxonomy" id="151549"/>
    <lineage>
        <taxon>Eukaryota</taxon>
        <taxon>Metazoa</taxon>
        <taxon>Ecdysozoa</taxon>
        <taxon>Arthropoda</taxon>
        <taxon>Hexapoda</taxon>
        <taxon>Insecta</taxon>
        <taxon>Pterygota</taxon>
        <taxon>Neoptera</taxon>
        <taxon>Endopterygota</taxon>
        <taxon>Lepidoptera</taxon>
        <taxon>Glossata</taxon>
        <taxon>Ditrysia</taxon>
        <taxon>Tineoidea</taxon>
        <taxon>Psychidae</taxon>
        <taxon>Oiketicinae</taxon>
        <taxon>Eumeta</taxon>
    </lineage>
</organism>
<evidence type="ECO:0000313" key="1">
    <source>
        <dbReference type="EMBL" id="GBP26720.1"/>
    </source>
</evidence>
<dbReference type="EMBL" id="BGZK01000184">
    <property type="protein sequence ID" value="GBP26720.1"/>
    <property type="molecule type" value="Genomic_DNA"/>
</dbReference>
<gene>
    <name evidence="1" type="ORF">EVAR_95231_1</name>
</gene>
<dbReference type="Proteomes" id="UP000299102">
    <property type="component" value="Unassembled WGS sequence"/>
</dbReference>
<evidence type="ECO:0000313" key="2">
    <source>
        <dbReference type="Proteomes" id="UP000299102"/>
    </source>
</evidence>
<proteinExistence type="predicted"/>
<dbReference type="AlphaFoldDB" id="A0A4C1UKP4"/>